<keyword evidence="8" id="KW-1133">Transmembrane helix</keyword>
<dbReference type="SUPFAM" id="SSF54523">
    <property type="entry name" value="Pili subunits"/>
    <property type="match status" value="1"/>
</dbReference>
<protein>
    <recommendedName>
        <fullName evidence="10">Type II secretion system protein K</fullName>
    </recommendedName>
</protein>
<dbReference type="InterPro" id="IPR045584">
    <property type="entry name" value="Pilin-like"/>
</dbReference>
<dbReference type="Gene3D" id="1.10.40.60">
    <property type="entry name" value="EpsJ-like"/>
    <property type="match status" value="2"/>
</dbReference>
<evidence type="ECO:0000313" key="13">
    <source>
        <dbReference type="EMBL" id="ALO47025.1"/>
    </source>
</evidence>
<evidence type="ECO:0000256" key="4">
    <source>
        <dbReference type="ARBA" id="ARBA00022475"/>
    </source>
</evidence>
<evidence type="ECO:0000256" key="2">
    <source>
        <dbReference type="ARBA" id="ARBA00007246"/>
    </source>
</evidence>
<dbReference type="GO" id="GO:0005886">
    <property type="term" value="C:plasma membrane"/>
    <property type="evidence" value="ECO:0007669"/>
    <property type="project" value="UniProtKB-SubCell"/>
</dbReference>
<evidence type="ECO:0000313" key="14">
    <source>
        <dbReference type="Proteomes" id="UP000065641"/>
    </source>
</evidence>
<evidence type="ECO:0000259" key="11">
    <source>
        <dbReference type="Pfam" id="PF03934"/>
    </source>
</evidence>
<evidence type="ECO:0000256" key="5">
    <source>
        <dbReference type="ARBA" id="ARBA00022519"/>
    </source>
</evidence>
<dbReference type="Gene3D" id="3.30.1300.30">
    <property type="entry name" value="GSPII I/J protein-like"/>
    <property type="match status" value="1"/>
</dbReference>
<dbReference type="STRING" id="1249552.PS2015_2391"/>
<keyword evidence="6" id="KW-0812">Transmembrane</keyword>
<reference evidence="13 14" key="1">
    <citation type="submission" date="2015-11" db="EMBL/GenBank/DDBJ databases">
        <authorList>
            <person name="Zhang Y."/>
            <person name="Guo Z."/>
        </authorList>
    </citation>
    <scope>NUCLEOTIDE SEQUENCE [LARGE SCALE GENOMIC DNA]</scope>
    <source>
        <strain evidence="13 14">KCTC 32221</strain>
    </source>
</reference>
<dbReference type="KEGG" id="pspi:PS2015_2391"/>
<dbReference type="RefSeq" id="WP_058022455.1">
    <property type="nucleotide sequence ID" value="NZ_CP013189.1"/>
</dbReference>
<dbReference type="PANTHER" id="PTHR38831:SF1">
    <property type="entry name" value="TYPE II SECRETION SYSTEM PROTEIN K-RELATED"/>
    <property type="match status" value="1"/>
</dbReference>
<evidence type="ECO:0000256" key="7">
    <source>
        <dbReference type="ARBA" id="ARBA00022927"/>
    </source>
</evidence>
<gene>
    <name evidence="13" type="ORF">PS2015_2391</name>
</gene>
<dbReference type="NCBIfam" id="NF037980">
    <property type="entry name" value="T2SS_GspK"/>
    <property type="match status" value="1"/>
</dbReference>
<keyword evidence="14" id="KW-1185">Reference proteome</keyword>
<evidence type="ECO:0000256" key="9">
    <source>
        <dbReference type="ARBA" id="ARBA00023136"/>
    </source>
</evidence>
<keyword evidence="4 10" id="KW-1003">Cell membrane</keyword>
<evidence type="ECO:0000259" key="12">
    <source>
        <dbReference type="Pfam" id="PF21687"/>
    </source>
</evidence>
<dbReference type="InterPro" id="IPR038072">
    <property type="entry name" value="GspK_central_sf"/>
</dbReference>
<evidence type="ECO:0000256" key="1">
    <source>
        <dbReference type="ARBA" id="ARBA00004533"/>
    </source>
</evidence>
<comment type="similarity">
    <text evidence="2 10">Belongs to the GSP K family.</text>
</comment>
<dbReference type="EMBL" id="CP013189">
    <property type="protein sequence ID" value="ALO47025.1"/>
    <property type="molecule type" value="Genomic_DNA"/>
</dbReference>
<feature type="domain" description="T2SS protein K first SAM-like" evidence="12">
    <location>
        <begin position="110"/>
        <end position="229"/>
    </location>
</feature>
<organism evidence="13 14">
    <name type="scientific">Pseudohongiella spirulinae</name>
    <dbReference type="NCBI Taxonomy" id="1249552"/>
    <lineage>
        <taxon>Bacteria</taxon>
        <taxon>Pseudomonadati</taxon>
        <taxon>Pseudomonadota</taxon>
        <taxon>Gammaproteobacteria</taxon>
        <taxon>Pseudomonadales</taxon>
        <taxon>Pseudohongiellaceae</taxon>
        <taxon>Pseudohongiella</taxon>
    </lineage>
</organism>
<dbReference type="Proteomes" id="UP000065641">
    <property type="component" value="Chromosome"/>
</dbReference>
<sequence>MSVIRIRQRGSALIVAMLVAALVAILAVQLAQAFVVNASLAESRLLQQRFETYLRGAEELALAALQQDWQHDSMSAEGVVDHAGESWALELPPLPTDDGMLQVSIVDAQGLFNINNLRVRTAYHDDNGAPPAQRFSAPQRQFIRLLKSIESLALSDSEAMAVTEAITDWIDSDDQVSGMGGAESLFYQNAGTGLQAANQPLSDLSELLLVRHVTPELLVQLRQRAVALPGLTSLNVNTATPLVLRALNDEQQLQAADEEDVLAILDLRARQPWLQVAEFMTAGFPADPQGPLAMIGAEDADTEQDATPLYSVFSQYFLASVRVMIDDQERQMQSLIYRDDNGVYALARYNGDIR</sequence>
<dbReference type="InterPro" id="IPR005628">
    <property type="entry name" value="GspK"/>
</dbReference>
<proteinExistence type="inferred from homology"/>
<dbReference type="InterPro" id="IPR049179">
    <property type="entry name" value="T2SSK_SAM-like_2nd"/>
</dbReference>
<name>A0A0S2KFD2_9GAMM</name>
<feature type="domain" description="T2SS protein K second SAM-like" evidence="11">
    <location>
        <begin position="234"/>
        <end position="281"/>
    </location>
</feature>
<comment type="subcellular location">
    <subcellularLocation>
        <location evidence="1 10">Cell inner membrane</location>
    </subcellularLocation>
</comment>
<evidence type="ECO:0000256" key="3">
    <source>
        <dbReference type="ARBA" id="ARBA00022448"/>
    </source>
</evidence>
<keyword evidence="5 10" id="KW-0997">Cell inner membrane</keyword>
<dbReference type="OrthoDB" id="5293133at2"/>
<dbReference type="GO" id="GO:0009306">
    <property type="term" value="P:protein secretion"/>
    <property type="evidence" value="ECO:0007669"/>
    <property type="project" value="InterPro"/>
</dbReference>
<keyword evidence="7" id="KW-0653">Protein transport</keyword>
<dbReference type="InterPro" id="IPR049031">
    <property type="entry name" value="T2SSK_SAM-like_1st"/>
</dbReference>
<dbReference type="Pfam" id="PF03934">
    <property type="entry name" value="T2SSK"/>
    <property type="match status" value="1"/>
</dbReference>
<keyword evidence="9 10" id="KW-0472">Membrane</keyword>
<evidence type="ECO:0000256" key="8">
    <source>
        <dbReference type="ARBA" id="ARBA00022989"/>
    </source>
</evidence>
<evidence type="ECO:0000256" key="6">
    <source>
        <dbReference type="ARBA" id="ARBA00022692"/>
    </source>
</evidence>
<dbReference type="AlphaFoldDB" id="A0A0S2KFD2"/>
<evidence type="ECO:0000256" key="10">
    <source>
        <dbReference type="PIRNR" id="PIRNR002786"/>
    </source>
</evidence>
<dbReference type="Pfam" id="PF21687">
    <property type="entry name" value="T2SSK_1st"/>
    <property type="match status" value="1"/>
</dbReference>
<dbReference type="PANTHER" id="PTHR38831">
    <property type="entry name" value="TYPE II SECRETION SYSTEM PROTEIN K"/>
    <property type="match status" value="1"/>
</dbReference>
<keyword evidence="3 10" id="KW-0813">Transport</keyword>
<accession>A0A0S2KFD2</accession>
<dbReference type="PIRSF" id="PIRSF002786">
    <property type="entry name" value="XcpX"/>
    <property type="match status" value="1"/>
</dbReference>
<dbReference type="SUPFAM" id="SSF158544">
    <property type="entry name" value="GspK insert domain-like"/>
    <property type="match status" value="1"/>
</dbReference>